<dbReference type="PANTHER" id="PTHR34858">
    <property type="entry name" value="CYSO-CYSTEINE PEPTIDASE"/>
    <property type="match status" value="1"/>
</dbReference>
<keyword evidence="5" id="KW-0788">Thiol protease</keyword>
<keyword evidence="2" id="KW-0645">Protease</keyword>
<dbReference type="RefSeq" id="WP_166718896.1">
    <property type="nucleotide sequence ID" value="NZ_VWXC01000001.1"/>
</dbReference>
<proteinExistence type="inferred from homology"/>
<reference evidence="9 10" key="1">
    <citation type="journal article" date="2019" name="bioRxiv">
        <title>Bacteria contribute to plant secondary compound degradation in a generalist herbivore system.</title>
        <authorList>
            <person name="Francoeur C.B."/>
            <person name="Khadempour L."/>
            <person name="Moreira-Soto R.D."/>
            <person name="Gotting K."/>
            <person name="Book A.J."/>
            <person name="Pinto-Tomas A.A."/>
            <person name="Keefover-Ring K."/>
            <person name="Currie C.R."/>
        </authorList>
    </citation>
    <scope>NUCLEOTIDE SEQUENCE [LARGE SCALE GENOMIC DNA]</scope>
    <source>
        <strain evidence="9">Al-1710</strain>
    </source>
</reference>
<dbReference type="CDD" id="cd08073">
    <property type="entry name" value="MPN_NLPC_P60"/>
    <property type="match status" value="1"/>
</dbReference>
<dbReference type="InterPro" id="IPR038765">
    <property type="entry name" value="Papain-like_cys_pep_sf"/>
</dbReference>
<evidence type="ECO:0000256" key="2">
    <source>
        <dbReference type="ARBA" id="ARBA00022670"/>
    </source>
</evidence>
<dbReference type="Gene3D" id="3.90.1720.10">
    <property type="entry name" value="endopeptidase domain like (from Nostoc punctiforme)"/>
    <property type="match status" value="1"/>
</dbReference>
<dbReference type="PROSITE" id="PS51935">
    <property type="entry name" value="NLPC_P60"/>
    <property type="match status" value="1"/>
</dbReference>
<comment type="caution">
    <text evidence="9">The sequence shown here is derived from an EMBL/GenBank/DDBJ whole genome shotgun (WGS) entry which is preliminary data.</text>
</comment>
<sequence>MDLTLQKEIFGHAERVYPNECCGVIVQTGESKYYIPCHNLSEDPTEQFILCPRDFARAEDLGTITAIVHSHPDATPQPSHLDRAMCDDSAVPWIIVSWPEGDLNTIYPRGELPLIERPFVLGHSDCWGLVMSYFNQVHHITLNDYRVDFPWWEDGHSEDLYRDNWFECGFREFVGQPQPSDVILMQIRSKKWNHAGILLDGNMMLHHLYGRPSNRIPYGGYWRERTIKIVRHKDLM</sequence>
<evidence type="ECO:0000256" key="6">
    <source>
        <dbReference type="ARBA" id="ARBA00022833"/>
    </source>
</evidence>
<keyword evidence="3" id="KW-0479">Metal-binding</keyword>
<protein>
    <submittedName>
        <fullName evidence="9">Peptidase P60</fullName>
    </submittedName>
</protein>
<keyword evidence="10" id="KW-1185">Reference proteome</keyword>
<dbReference type="SUPFAM" id="SSF54001">
    <property type="entry name" value="Cysteine proteinases"/>
    <property type="match status" value="1"/>
</dbReference>
<dbReference type="Pfam" id="PF14464">
    <property type="entry name" value="Prok-JAB"/>
    <property type="match status" value="1"/>
</dbReference>
<evidence type="ECO:0000256" key="5">
    <source>
        <dbReference type="ARBA" id="ARBA00022807"/>
    </source>
</evidence>
<evidence type="ECO:0000256" key="4">
    <source>
        <dbReference type="ARBA" id="ARBA00022801"/>
    </source>
</evidence>
<organism evidence="9 10">
    <name type="scientific">Candidatus Pantoea communis</name>
    <dbReference type="NCBI Taxonomy" id="2608354"/>
    <lineage>
        <taxon>Bacteria</taxon>
        <taxon>Pseudomonadati</taxon>
        <taxon>Pseudomonadota</taxon>
        <taxon>Gammaproteobacteria</taxon>
        <taxon>Enterobacterales</taxon>
        <taxon>Erwiniaceae</taxon>
        <taxon>Pantoea</taxon>
    </lineage>
</organism>
<dbReference type="Gene3D" id="3.40.140.10">
    <property type="entry name" value="Cytidine Deaminase, domain 2"/>
    <property type="match status" value="1"/>
</dbReference>
<evidence type="ECO:0000256" key="1">
    <source>
        <dbReference type="ARBA" id="ARBA00007074"/>
    </source>
</evidence>
<name>A0ABX0RI35_9GAMM</name>
<dbReference type="Pfam" id="PF00877">
    <property type="entry name" value="NLPC_P60"/>
    <property type="match status" value="1"/>
</dbReference>
<dbReference type="PANTHER" id="PTHR34858:SF1">
    <property type="entry name" value="CYSO-CYSTEINE PEPTIDASE"/>
    <property type="match status" value="1"/>
</dbReference>
<evidence type="ECO:0000313" key="9">
    <source>
        <dbReference type="EMBL" id="NIG17266.1"/>
    </source>
</evidence>
<feature type="domain" description="NlpC/P60" evidence="8">
    <location>
        <begin position="96"/>
        <end position="233"/>
    </location>
</feature>
<keyword evidence="4" id="KW-0378">Hydrolase</keyword>
<keyword evidence="7" id="KW-0482">Metalloprotease</keyword>
<dbReference type="InterPro" id="IPR000064">
    <property type="entry name" value="NLP_P60_dom"/>
</dbReference>
<dbReference type="EMBL" id="VWXC01000001">
    <property type="protein sequence ID" value="NIG17266.1"/>
    <property type="molecule type" value="Genomic_DNA"/>
</dbReference>
<dbReference type="SMART" id="SM00232">
    <property type="entry name" value="JAB_MPN"/>
    <property type="match status" value="1"/>
</dbReference>
<evidence type="ECO:0000256" key="7">
    <source>
        <dbReference type="ARBA" id="ARBA00023049"/>
    </source>
</evidence>
<comment type="similarity">
    <text evidence="1">Belongs to the peptidase C40 family.</text>
</comment>
<accession>A0ABX0RI35</accession>
<evidence type="ECO:0000259" key="8">
    <source>
        <dbReference type="PROSITE" id="PS51935"/>
    </source>
</evidence>
<dbReference type="InterPro" id="IPR000555">
    <property type="entry name" value="JAMM/MPN+_dom"/>
</dbReference>
<evidence type="ECO:0000313" key="10">
    <source>
        <dbReference type="Proteomes" id="UP001515780"/>
    </source>
</evidence>
<gene>
    <name evidence="9" type="ORF">F3J37_01065</name>
</gene>
<dbReference type="SUPFAM" id="SSF102712">
    <property type="entry name" value="JAB1/MPN domain"/>
    <property type="match status" value="1"/>
</dbReference>
<evidence type="ECO:0000256" key="3">
    <source>
        <dbReference type="ARBA" id="ARBA00022723"/>
    </source>
</evidence>
<dbReference type="Proteomes" id="UP001515780">
    <property type="component" value="Unassembled WGS sequence"/>
</dbReference>
<keyword evidence="6" id="KW-0862">Zinc</keyword>
<dbReference type="InterPro" id="IPR028090">
    <property type="entry name" value="JAB_dom_prok"/>
</dbReference>
<dbReference type="InterPro" id="IPR051929">
    <property type="entry name" value="VirAsm_ModProt"/>
</dbReference>